<sequence length="486" mass="55094">MVVRRLLEQAPIQDPRSRNRKFPSVDMARRCILVASIVALVASSCQANTNVLRASCLWNASPEKESSVQVDCSRKGFTIVPAGSYWPPNIYKMDLSHNFINHLTNLEPSNVSVLDLHDNRIAIVEPGVFSAFPQLQFLDLSKNSLASLHGDVFVNMTNLRALNLSGNKLMHPPTELFRPLLSVEQLNLNNNPLRYLEIGLFKLPNLERLELSNIDAHSLPDGIFHATPRLVYLDLSGNSFEKVPSSALRSAEGLKVLVMSDNPVGTLGYNSFFKLHNIEELYVERMKELEAVEGDAFVYQKKMRSLFLGNNPKLKSIDLDIFGVFWRVEPAANWTLREFYLQNNNIQYLDEDIAPWKEFEILDLQGNPWACDCNNAWIRRLPLQKELTVQLRCGSPPKYEHKPMLEVPDEVFACPSLRVEREQSSTFRTGVLVVGALSISAILLSAILLIKRKNLYQRFISRKNRNGSVYYVKAHTNPVDGFDPSV</sequence>
<keyword evidence="2" id="KW-1185">Reference proteome</keyword>
<accession>A0ACB8D0U7</accession>
<comment type="caution">
    <text evidence="1">The sequence shown here is derived from an EMBL/GenBank/DDBJ whole genome shotgun (WGS) entry which is preliminary data.</text>
</comment>
<proteinExistence type="predicted"/>
<gene>
    <name evidence="1" type="ORF">HPB49_024480</name>
</gene>
<reference evidence="1" key="1">
    <citation type="submission" date="2020-05" db="EMBL/GenBank/DDBJ databases">
        <title>Large-scale comparative analyses of tick genomes elucidate their genetic diversity and vector capacities.</title>
        <authorList>
            <person name="Jia N."/>
            <person name="Wang J."/>
            <person name="Shi W."/>
            <person name="Du L."/>
            <person name="Sun Y."/>
            <person name="Zhan W."/>
            <person name="Jiang J."/>
            <person name="Wang Q."/>
            <person name="Zhang B."/>
            <person name="Ji P."/>
            <person name="Sakyi L.B."/>
            <person name="Cui X."/>
            <person name="Yuan T."/>
            <person name="Jiang B."/>
            <person name="Yang W."/>
            <person name="Lam T.T.-Y."/>
            <person name="Chang Q."/>
            <person name="Ding S."/>
            <person name="Wang X."/>
            <person name="Zhu J."/>
            <person name="Ruan X."/>
            <person name="Zhao L."/>
            <person name="Wei J."/>
            <person name="Que T."/>
            <person name="Du C."/>
            <person name="Cheng J."/>
            <person name="Dai P."/>
            <person name="Han X."/>
            <person name="Huang E."/>
            <person name="Gao Y."/>
            <person name="Liu J."/>
            <person name="Shao H."/>
            <person name="Ye R."/>
            <person name="Li L."/>
            <person name="Wei W."/>
            <person name="Wang X."/>
            <person name="Wang C."/>
            <person name="Yang T."/>
            <person name="Huo Q."/>
            <person name="Li W."/>
            <person name="Guo W."/>
            <person name="Chen H."/>
            <person name="Zhou L."/>
            <person name="Ni X."/>
            <person name="Tian J."/>
            <person name="Zhou Y."/>
            <person name="Sheng Y."/>
            <person name="Liu T."/>
            <person name="Pan Y."/>
            <person name="Xia L."/>
            <person name="Li J."/>
            <person name="Zhao F."/>
            <person name="Cao W."/>
        </authorList>
    </citation>
    <scope>NUCLEOTIDE SEQUENCE</scope>
    <source>
        <strain evidence="1">Dsil-2018</strain>
    </source>
</reference>
<dbReference type="EMBL" id="CM023473">
    <property type="protein sequence ID" value="KAH7955098.1"/>
    <property type="molecule type" value="Genomic_DNA"/>
</dbReference>
<organism evidence="1 2">
    <name type="scientific">Dermacentor silvarum</name>
    <name type="common">Tick</name>
    <dbReference type="NCBI Taxonomy" id="543639"/>
    <lineage>
        <taxon>Eukaryota</taxon>
        <taxon>Metazoa</taxon>
        <taxon>Ecdysozoa</taxon>
        <taxon>Arthropoda</taxon>
        <taxon>Chelicerata</taxon>
        <taxon>Arachnida</taxon>
        <taxon>Acari</taxon>
        <taxon>Parasitiformes</taxon>
        <taxon>Ixodida</taxon>
        <taxon>Ixodoidea</taxon>
        <taxon>Ixodidae</taxon>
        <taxon>Rhipicephalinae</taxon>
        <taxon>Dermacentor</taxon>
    </lineage>
</organism>
<evidence type="ECO:0000313" key="2">
    <source>
        <dbReference type="Proteomes" id="UP000821865"/>
    </source>
</evidence>
<evidence type="ECO:0000313" key="1">
    <source>
        <dbReference type="EMBL" id="KAH7955098.1"/>
    </source>
</evidence>
<name>A0ACB8D0U7_DERSI</name>
<protein>
    <submittedName>
        <fullName evidence="1">Uncharacterized protein</fullName>
    </submittedName>
</protein>
<dbReference type="Proteomes" id="UP000821865">
    <property type="component" value="Chromosome 4"/>
</dbReference>